<dbReference type="Ensembl" id="ENSDLAT00005076906.1">
    <property type="protein sequence ID" value="ENSDLAP00005066324.1"/>
    <property type="gene ID" value="ENSDLAG00005027517.1"/>
</dbReference>
<feature type="coiled-coil region" evidence="1">
    <location>
        <begin position="147"/>
        <end position="191"/>
    </location>
</feature>
<evidence type="ECO:0000256" key="1">
    <source>
        <dbReference type="SAM" id="Coils"/>
    </source>
</evidence>
<reference evidence="3" key="1">
    <citation type="submission" date="2025-08" db="UniProtKB">
        <authorList>
            <consortium name="Ensembl"/>
        </authorList>
    </citation>
    <scope>IDENTIFICATION</scope>
</reference>
<keyword evidence="1" id="KW-0175">Coiled coil</keyword>
<accession>A0A8P4K4H2</accession>
<protein>
    <recommendedName>
        <fullName evidence="5">Golgi-associated PDZ and coiled-coil motif-containing protein</fullName>
    </recommendedName>
</protein>
<dbReference type="PANTHER" id="PTHR16528">
    <property type="entry name" value="GOLGI-ASSOCIATED PDZ AND COILED-COIL MOTIF-CONTAINING"/>
    <property type="match status" value="1"/>
</dbReference>
<dbReference type="GO" id="GO:0005794">
    <property type="term" value="C:Golgi apparatus"/>
    <property type="evidence" value="ECO:0007669"/>
    <property type="project" value="InterPro"/>
</dbReference>
<feature type="compositionally biased region" description="Polar residues" evidence="2">
    <location>
        <begin position="369"/>
        <end position="378"/>
    </location>
</feature>
<feature type="coiled-coil region" evidence="1">
    <location>
        <begin position="83"/>
        <end position="110"/>
    </location>
</feature>
<dbReference type="GO" id="GO:2000009">
    <property type="term" value="P:negative regulation of protein localization to cell surface"/>
    <property type="evidence" value="ECO:0007669"/>
    <property type="project" value="TreeGrafter"/>
</dbReference>
<dbReference type="GO" id="GO:0030140">
    <property type="term" value="C:trans-Golgi network transport vesicle"/>
    <property type="evidence" value="ECO:0007669"/>
    <property type="project" value="TreeGrafter"/>
</dbReference>
<evidence type="ECO:0000313" key="4">
    <source>
        <dbReference type="Proteomes" id="UP000694389"/>
    </source>
</evidence>
<dbReference type="AlphaFoldDB" id="A0A8P4K4H2"/>
<dbReference type="GeneTree" id="ENSGT00940000156535"/>
<evidence type="ECO:0008006" key="5">
    <source>
        <dbReference type="Google" id="ProtNLM"/>
    </source>
</evidence>
<evidence type="ECO:0000313" key="3">
    <source>
        <dbReference type="Ensembl" id="ENSDLAP00005066324.1"/>
    </source>
</evidence>
<dbReference type="Proteomes" id="UP000694389">
    <property type="component" value="Unassembled WGS sequence"/>
</dbReference>
<feature type="region of interest" description="Disordered" evidence="2">
    <location>
        <begin position="337"/>
        <end position="390"/>
    </location>
</feature>
<dbReference type="InterPro" id="IPR038879">
    <property type="entry name" value="GOPC"/>
</dbReference>
<dbReference type="GO" id="GO:0016020">
    <property type="term" value="C:membrane"/>
    <property type="evidence" value="ECO:0007669"/>
    <property type="project" value="TreeGrafter"/>
</dbReference>
<sequence length="390" mass="43477">MSASAGCSPAGQSSGLGPGMSMFRWLEVLEKEFDKAFVDVDLLLGEIDPDQVDITYEGRQKMTSLSSCFAQLCHKTQTVFQLNHKLEAQLVDLRSELTEAKAERAVVEREVHDQLLQLHALQLQLHAKQGQAEESDSIKDKLPAPTLEEMEQELEASKKEKLAEARLEVEVKLYKKENEALRRHLAVLQAEVYGARLAAKYLDKELAGRVQQIQLLGRDMKGPAHDKLWNQLEAEIHLHRHKTVIRACRGRNDSKKPLPSPVGHDPEMLKKTQGVGPIRKVVLVKDDHEGLGISITRGQIEFEVVYVAPEVDSDDDNVEYEDDNGHHYRLYLDELDDRSTAPSSNSSAPLQALEKMSLSNGPENGGDTGISSETPSSETHSKPTETDCSF</sequence>
<proteinExistence type="predicted"/>
<dbReference type="PANTHER" id="PTHR16528:SF2">
    <property type="entry name" value="GOLGI-ASSOCIATED PDZ AND COILED-COIL MOTIF-CONTAINING PROTEIN"/>
    <property type="match status" value="1"/>
</dbReference>
<gene>
    <name evidence="3" type="primary">gopc</name>
</gene>
<feature type="region of interest" description="Disordered" evidence="2">
    <location>
        <begin position="251"/>
        <end position="270"/>
    </location>
</feature>
<feature type="compositionally biased region" description="Basic and acidic residues" evidence="2">
    <location>
        <begin position="379"/>
        <end position="390"/>
    </location>
</feature>
<dbReference type="GO" id="GO:0044325">
    <property type="term" value="F:transmembrane transporter binding"/>
    <property type="evidence" value="ECO:0007669"/>
    <property type="project" value="TreeGrafter"/>
</dbReference>
<name>A0A8P4K4H2_DICLA</name>
<keyword evidence="4" id="KW-1185">Reference proteome</keyword>
<evidence type="ECO:0000256" key="2">
    <source>
        <dbReference type="SAM" id="MobiDB-lite"/>
    </source>
</evidence>
<reference evidence="3" key="2">
    <citation type="submission" date="2025-09" db="UniProtKB">
        <authorList>
            <consortium name="Ensembl"/>
        </authorList>
    </citation>
    <scope>IDENTIFICATION</scope>
</reference>
<organism evidence="3 4">
    <name type="scientific">Dicentrarchus labrax</name>
    <name type="common">European seabass</name>
    <name type="synonym">Morone labrax</name>
    <dbReference type="NCBI Taxonomy" id="13489"/>
    <lineage>
        <taxon>Eukaryota</taxon>
        <taxon>Metazoa</taxon>
        <taxon>Chordata</taxon>
        <taxon>Craniata</taxon>
        <taxon>Vertebrata</taxon>
        <taxon>Euteleostomi</taxon>
        <taxon>Actinopterygii</taxon>
        <taxon>Neopterygii</taxon>
        <taxon>Teleostei</taxon>
        <taxon>Neoteleostei</taxon>
        <taxon>Acanthomorphata</taxon>
        <taxon>Eupercaria</taxon>
        <taxon>Moronidae</taxon>
        <taxon>Dicentrarchus</taxon>
    </lineage>
</organism>
<feature type="compositionally biased region" description="Polar residues" evidence="2">
    <location>
        <begin position="340"/>
        <end position="349"/>
    </location>
</feature>